<comment type="subcellular location">
    <subcellularLocation>
        <location evidence="2">Membrane</location>
        <topology evidence="2">Multi-pass membrane protein</topology>
    </subcellularLocation>
</comment>
<keyword evidence="5 9" id="KW-1133">Transmembrane helix</keyword>
<evidence type="ECO:0000256" key="9">
    <source>
        <dbReference type="SAM" id="Phobius"/>
    </source>
</evidence>
<dbReference type="EMBL" id="JASPKZ010006476">
    <property type="protein sequence ID" value="KAJ9587161.1"/>
    <property type="molecule type" value="Genomic_DNA"/>
</dbReference>
<dbReference type="Proteomes" id="UP001233999">
    <property type="component" value="Unassembled WGS sequence"/>
</dbReference>
<evidence type="ECO:0000256" key="1">
    <source>
        <dbReference type="ARBA" id="ARBA00003257"/>
    </source>
</evidence>
<evidence type="ECO:0000256" key="8">
    <source>
        <dbReference type="ARBA" id="ARBA00049551"/>
    </source>
</evidence>
<keyword evidence="12" id="KW-1185">Reference proteome</keyword>
<gene>
    <name evidence="11" type="ORF">L9F63_019315</name>
</gene>
<feature type="non-terminal residue" evidence="11">
    <location>
        <position position="1"/>
    </location>
</feature>
<reference evidence="11" key="1">
    <citation type="journal article" date="2023" name="IScience">
        <title>Live-bearing cockroach genome reveals convergent evolutionary mechanisms linked to viviparity in insects and beyond.</title>
        <authorList>
            <person name="Fouks B."/>
            <person name="Harrison M.C."/>
            <person name="Mikhailova A.A."/>
            <person name="Marchal E."/>
            <person name="English S."/>
            <person name="Carruthers M."/>
            <person name="Jennings E.C."/>
            <person name="Chiamaka E.L."/>
            <person name="Frigard R.A."/>
            <person name="Pippel M."/>
            <person name="Attardo G.M."/>
            <person name="Benoit J.B."/>
            <person name="Bornberg-Bauer E."/>
            <person name="Tobe S.S."/>
        </authorList>
    </citation>
    <scope>NUCLEOTIDE SEQUENCE</scope>
    <source>
        <strain evidence="11">Stay&amp;Tobe</strain>
    </source>
</reference>
<evidence type="ECO:0000256" key="7">
    <source>
        <dbReference type="ARBA" id="ARBA00031027"/>
    </source>
</evidence>
<dbReference type="GO" id="GO:0015990">
    <property type="term" value="P:electron transport coupled proton transport"/>
    <property type="evidence" value="ECO:0007669"/>
    <property type="project" value="TreeGrafter"/>
</dbReference>
<comment type="function">
    <text evidence="1">Core subunit of the mitochondrial membrane respiratory chain NADH dehydrogenase (Complex I) that is believed to belong to the minimal assembly required for catalysis. Complex I functions in the transfer of electrons from NADH to the respiratory chain. The immediate electron acceptor for the enzyme is believed to be ubiquinone.</text>
</comment>
<evidence type="ECO:0000313" key="11">
    <source>
        <dbReference type="EMBL" id="KAJ9587161.1"/>
    </source>
</evidence>
<protein>
    <recommendedName>
        <fullName evidence="3">NADH:ubiquinone reductase (H(+)-translocating)</fullName>
        <ecNumber evidence="3">7.1.1.2</ecNumber>
    </recommendedName>
    <alternativeName>
        <fullName evidence="7">NADH dehydrogenase subunit 5</fullName>
    </alternativeName>
</protein>
<evidence type="ECO:0000256" key="2">
    <source>
        <dbReference type="ARBA" id="ARBA00004141"/>
    </source>
</evidence>
<evidence type="ECO:0000313" key="12">
    <source>
        <dbReference type="Proteomes" id="UP001233999"/>
    </source>
</evidence>
<evidence type="ECO:0000256" key="3">
    <source>
        <dbReference type="ARBA" id="ARBA00012944"/>
    </source>
</evidence>
<proteinExistence type="predicted"/>
<organism evidence="11 12">
    <name type="scientific">Diploptera punctata</name>
    <name type="common">Pacific beetle cockroach</name>
    <dbReference type="NCBI Taxonomy" id="6984"/>
    <lineage>
        <taxon>Eukaryota</taxon>
        <taxon>Metazoa</taxon>
        <taxon>Ecdysozoa</taxon>
        <taxon>Arthropoda</taxon>
        <taxon>Hexapoda</taxon>
        <taxon>Insecta</taxon>
        <taxon>Pterygota</taxon>
        <taxon>Neoptera</taxon>
        <taxon>Polyneoptera</taxon>
        <taxon>Dictyoptera</taxon>
        <taxon>Blattodea</taxon>
        <taxon>Blaberoidea</taxon>
        <taxon>Blaberidae</taxon>
        <taxon>Diplopterinae</taxon>
        <taxon>Diploptera</taxon>
    </lineage>
</organism>
<comment type="caution">
    <text evidence="11">The sequence shown here is derived from an EMBL/GenBank/DDBJ whole genome shotgun (WGS) entry which is preliminary data.</text>
</comment>
<dbReference type="AlphaFoldDB" id="A0AAD7ZVF1"/>
<dbReference type="GO" id="GO:0016020">
    <property type="term" value="C:membrane"/>
    <property type="evidence" value="ECO:0007669"/>
    <property type="project" value="UniProtKB-SubCell"/>
</dbReference>
<dbReference type="GO" id="GO:0003954">
    <property type="term" value="F:NADH dehydrogenase activity"/>
    <property type="evidence" value="ECO:0007669"/>
    <property type="project" value="TreeGrafter"/>
</dbReference>
<dbReference type="InterPro" id="IPR003945">
    <property type="entry name" value="NU5C-like"/>
</dbReference>
<dbReference type="GO" id="GO:0042773">
    <property type="term" value="P:ATP synthesis coupled electron transport"/>
    <property type="evidence" value="ECO:0007669"/>
    <property type="project" value="InterPro"/>
</dbReference>
<dbReference type="GO" id="GO:0008137">
    <property type="term" value="F:NADH dehydrogenase (ubiquinone) activity"/>
    <property type="evidence" value="ECO:0007669"/>
    <property type="project" value="UniProtKB-EC"/>
</dbReference>
<reference evidence="11" key="2">
    <citation type="submission" date="2023-05" db="EMBL/GenBank/DDBJ databases">
        <authorList>
            <person name="Fouks B."/>
        </authorList>
    </citation>
    <scope>NUCLEOTIDE SEQUENCE</scope>
    <source>
        <strain evidence="11">Stay&amp;Tobe</strain>
        <tissue evidence="11">Testes</tissue>
    </source>
</reference>
<dbReference type="EC" id="7.1.1.2" evidence="3"/>
<evidence type="ECO:0000259" key="10">
    <source>
        <dbReference type="Pfam" id="PF00361"/>
    </source>
</evidence>
<dbReference type="PANTHER" id="PTHR42829">
    <property type="entry name" value="NADH-UBIQUINONE OXIDOREDUCTASE CHAIN 5"/>
    <property type="match status" value="1"/>
</dbReference>
<feature type="non-terminal residue" evidence="11">
    <location>
        <position position="154"/>
    </location>
</feature>
<keyword evidence="6 9" id="KW-0472">Membrane</keyword>
<sequence length="154" mass="17034">KLPSLRLWRLLFSPPAPTPVSFIAGLGANFEYDLKKIIALSTLTQLGLIIRILSLGFAGLAFFHLLTHALFKALLFMCAGVVINCMKDSQDIRFIGNLSSQMLLIILNFQVDGFPLNALLICLYSSLPILMILVHFCLPILNFLTVCHCLSNAL</sequence>
<feature type="transmembrane region" description="Helical" evidence="9">
    <location>
        <begin position="37"/>
        <end position="63"/>
    </location>
</feature>
<name>A0AAD7ZVF1_DIPPU</name>
<feature type="domain" description="NADH:quinone oxidoreductase/Mrp antiporter transmembrane" evidence="10">
    <location>
        <begin position="22"/>
        <end position="147"/>
    </location>
</feature>
<keyword evidence="4 9" id="KW-0812">Transmembrane</keyword>
<evidence type="ECO:0000256" key="6">
    <source>
        <dbReference type="ARBA" id="ARBA00023136"/>
    </source>
</evidence>
<evidence type="ECO:0000256" key="4">
    <source>
        <dbReference type="ARBA" id="ARBA00022692"/>
    </source>
</evidence>
<dbReference type="PANTHER" id="PTHR42829:SF2">
    <property type="entry name" value="NADH-UBIQUINONE OXIDOREDUCTASE CHAIN 5"/>
    <property type="match status" value="1"/>
</dbReference>
<dbReference type="InterPro" id="IPR001750">
    <property type="entry name" value="ND/Mrp_TM"/>
</dbReference>
<comment type="catalytic activity">
    <reaction evidence="8">
        <text>a ubiquinone + NADH + 5 H(+)(in) = a ubiquinol + NAD(+) + 4 H(+)(out)</text>
        <dbReference type="Rhea" id="RHEA:29091"/>
        <dbReference type="Rhea" id="RHEA-COMP:9565"/>
        <dbReference type="Rhea" id="RHEA-COMP:9566"/>
        <dbReference type="ChEBI" id="CHEBI:15378"/>
        <dbReference type="ChEBI" id="CHEBI:16389"/>
        <dbReference type="ChEBI" id="CHEBI:17976"/>
        <dbReference type="ChEBI" id="CHEBI:57540"/>
        <dbReference type="ChEBI" id="CHEBI:57945"/>
        <dbReference type="EC" id="7.1.1.2"/>
    </reaction>
</comment>
<dbReference type="Pfam" id="PF00361">
    <property type="entry name" value="Proton_antipo_M"/>
    <property type="match status" value="1"/>
</dbReference>
<feature type="transmembrane region" description="Helical" evidence="9">
    <location>
        <begin position="94"/>
        <end position="111"/>
    </location>
</feature>
<evidence type="ECO:0000256" key="5">
    <source>
        <dbReference type="ARBA" id="ARBA00022989"/>
    </source>
</evidence>
<accession>A0AAD7ZVF1</accession>